<dbReference type="EMBL" id="BAABHJ010000039">
    <property type="protein sequence ID" value="GAA4617169.1"/>
    <property type="molecule type" value="Genomic_DNA"/>
</dbReference>
<dbReference type="SUPFAM" id="SSF50370">
    <property type="entry name" value="Ricin B-like lectins"/>
    <property type="match status" value="1"/>
</dbReference>
<sequence>MIAAITAGAVGFSGSAAIAAVPQQGHAKTNRPAPLTRSAKVARESAQALKQAKATGQSVPVTSLTTPTSTTVANSAGTFTLNQSVEPVRVWRGGAWQTLDAALHVNPDHSLSPNVTTNDLVLSGGGTGPLATMTSTGHTLALSWPTPLPAPTVSGATATYPSILDDVDLVVTISPQGDFSDTLVVKNKTAAANPALAKLTMATASNDLTVTADAAGDLKAAATGNGEPVFTASDPMMWDSATTTDDAGQQPAPSTTTEPGQGAHVAPIKATAQQTAAARTSGSGTTHSGSITLQPDTGLLTDTSTVFPVYIDPTWVTQRKGSTRQAWAQTDTINKSAAHWKPSILQNGYCGWDLTCSPTFKAESYVRMSVPSQLQGAQIYSSELDLTVYYGPYSSCSSAPNPGLELWWTGGISSSTTWDNAPSWKQKINTQYPPACSGQDVGFPITSFMQDHAQGASNLTFGIAAASESDKDAWKQFHATTLTMSTTYDRAPTLPTHPATSPGGPCQTGAPSATIIGNDDITFETVASDPDGDSLGTQFVIKNYGGSTVYDSGDAKTASSALTSYSGNVVRLLLRHEVIQNWHTDGATKAYTYSWYTRTSDGKLYSPTTGAGSSGSPCNFTYDPTQPSAPGRAVTTDSDGRAGALGQDGTFTFAPCAGALADPPVACTGTAPNRYVYQINSSPPLSVIATGGPQTVQVPLSHVGLNTLTVFALSSGGNPGPTASIDFNVTGPATPYADADLDGDTHPDLLAYGTGTTPGLWLATGDGTGNLNMPTDIGAAGTGINTAGTPADWNGAQVLHGDFTGNHVQDVIAYYPTGTNAGGTSVLYGNGDSLPLTPVSDSQKNLPAGQFADYSLNGDGDNPIDLVAAGNASLTSTGITDLIGIAGDDANGYELDLYATCGDCDATGYGYYQTLASPADSPDGAGDWKNFSLATAQPGGKTVLFALKKSTGELWESTNPNQDPATPIGTSSANGGTWAKITAPWTTAPTLVSGDVNTAGKVELWAQSGNNATPYTLSASSLAQGTTVSLLAPNHEWPLTANSGPTSSCTATVCTPDTRGGSDAPVTGGVTFSSDTTYGTVADLDGTGYLTAPPNMIHSSNTLALALSFRADPGSSGILVSTGNDTPDKVNPATMPVMYIGTDGRLYAQFWNGAITPMISPQPVNDGQWHTATLNAYDAGGGAYHQGLYLDDTPRIGMAGSSPVNNIDPLNYIGAGVFPANTSTKTWINAPGVTTKNRPSYFSGQISHVAYYAANISTAELSAWWKPAPLVGPIVSNVSNGICIDDADAKTTDANKIQIHTCNNTAAENWSINPSGSSNTITMTLSGVTKCMDVDHSGTTDGTLVQLYTCNNSAAQQWHLDSSGQIWNPNSGKCLDDPKSSTINGTQLQIYTCNLSKAQYWIVP</sequence>
<evidence type="ECO:0000256" key="1">
    <source>
        <dbReference type="SAM" id="MobiDB-lite"/>
    </source>
</evidence>
<dbReference type="PROSITE" id="PS50025">
    <property type="entry name" value="LAM_G_DOMAIN"/>
    <property type="match status" value="1"/>
</dbReference>
<dbReference type="Gene3D" id="2.80.10.50">
    <property type="match status" value="1"/>
</dbReference>
<feature type="region of interest" description="Disordered" evidence="1">
    <location>
        <begin position="955"/>
        <end position="974"/>
    </location>
</feature>
<feature type="compositionally biased region" description="Polar residues" evidence="1">
    <location>
        <begin position="240"/>
        <end position="259"/>
    </location>
</feature>
<dbReference type="PROSITE" id="PS50231">
    <property type="entry name" value="RICIN_B_LECTIN"/>
    <property type="match status" value="1"/>
</dbReference>
<dbReference type="InterPro" id="IPR000772">
    <property type="entry name" value="Ricin_B_lectin"/>
</dbReference>
<evidence type="ECO:0000259" key="3">
    <source>
        <dbReference type="PROSITE" id="PS50025"/>
    </source>
</evidence>
<keyword evidence="2" id="KW-0732">Signal</keyword>
<dbReference type="SUPFAM" id="SSF49899">
    <property type="entry name" value="Concanavalin A-like lectins/glucanases"/>
    <property type="match status" value="1"/>
</dbReference>
<feature type="signal peptide" evidence="2">
    <location>
        <begin position="1"/>
        <end position="19"/>
    </location>
</feature>
<dbReference type="InterPro" id="IPR035992">
    <property type="entry name" value="Ricin_B-like_lectins"/>
</dbReference>
<dbReference type="Pfam" id="PF00652">
    <property type="entry name" value="Ricin_B_lectin"/>
    <property type="match status" value="1"/>
</dbReference>
<proteinExistence type="predicted"/>
<protein>
    <recommendedName>
        <fullName evidence="3">Laminin G domain-containing protein</fullName>
    </recommendedName>
</protein>
<comment type="caution">
    <text evidence="4">The sequence shown here is derived from an EMBL/GenBank/DDBJ whole genome shotgun (WGS) entry which is preliminary data.</text>
</comment>
<feature type="domain" description="Laminin G" evidence="3">
    <location>
        <begin position="1079"/>
        <end position="1283"/>
    </location>
</feature>
<feature type="region of interest" description="Disordered" evidence="1">
    <location>
        <begin position="222"/>
        <end position="295"/>
    </location>
</feature>
<reference evidence="5" key="1">
    <citation type="journal article" date="2019" name="Int. J. Syst. Evol. Microbiol.">
        <title>The Global Catalogue of Microorganisms (GCM) 10K type strain sequencing project: providing services to taxonomists for standard genome sequencing and annotation.</title>
        <authorList>
            <consortium name="The Broad Institute Genomics Platform"/>
            <consortium name="The Broad Institute Genome Sequencing Center for Infectious Disease"/>
            <person name="Wu L."/>
            <person name="Ma J."/>
        </authorList>
    </citation>
    <scope>NUCLEOTIDE SEQUENCE [LARGE SCALE GENOMIC DNA]</scope>
    <source>
        <strain evidence="5">JCM 17938</strain>
    </source>
</reference>
<evidence type="ECO:0000256" key="2">
    <source>
        <dbReference type="SAM" id="SignalP"/>
    </source>
</evidence>
<organism evidence="4 5">
    <name type="scientific">Actinoallomurus liliacearum</name>
    <dbReference type="NCBI Taxonomy" id="1080073"/>
    <lineage>
        <taxon>Bacteria</taxon>
        <taxon>Bacillati</taxon>
        <taxon>Actinomycetota</taxon>
        <taxon>Actinomycetes</taxon>
        <taxon>Streptosporangiales</taxon>
        <taxon>Thermomonosporaceae</taxon>
        <taxon>Actinoallomurus</taxon>
    </lineage>
</organism>
<evidence type="ECO:0000313" key="4">
    <source>
        <dbReference type="EMBL" id="GAA4617169.1"/>
    </source>
</evidence>
<keyword evidence="5" id="KW-1185">Reference proteome</keyword>
<accession>A0ABP8TYR4</accession>
<dbReference type="CDD" id="cd00110">
    <property type="entry name" value="LamG"/>
    <property type="match status" value="1"/>
</dbReference>
<evidence type="ECO:0000313" key="5">
    <source>
        <dbReference type="Proteomes" id="UP001500212"/>
    </source>
</evidence>
<dbReference type="InterPro" id="IPR001791">
    <property type="entry name" value="Laminin_G"/>
</dbReference>
<gene>
    <name evidence="4" type="ORF">GCM10023195_76510</name>
</gene>
<dbReference type="RefSeq" id="WP_345365410.1">
    <property type="nucleotide sequence ID" value="NZ_BAABHJ010000039.1"/>
</dbReference>
<feature type="chain" id="PRO_5047438454" description="Laminin G domain-containing protein" evidence="2">
    <location>
        <begin position="20"/>
        <end position="1404"/>
    </location>
</feature>
<feature type="compositionally biased region" description="Low complexity" evidence="1">
    <location>
        <begin position="270"/>
        <end position="290"/>
    </location>
</feature>
<dbReference type="InterPro" id="IPR013320">
    <property type="entry name" value="ConA-like_dom_sf"/>
</dbReference>
<dbReference type="SMART" id="SM00458">
    <property type="entry name" value="RICIN"/>
    <property type="match status" value="1"/>
</dbReference>
<feature type="compositionally biased region" description="Polar residues" evidence="1">
    <location>
        <begin position="956"/>
        <end position="974"/>
    </location>
</feature>
<dbReference type="Proteomes" id="UP001500212">
    <property type="component" value="Unassembled WGS sequence"/>
</dbReference>
<name>A0ABP8TYR4_9ACTN</name>
<dbReference type="Gene3D" id="2.60.120.200">
    <property type="match status" value="1"/>
</dbReference>
<dbReference type="CDD" id="cd23451">
    <property type="entry name" value="beta-trefoil_Ricin_laminarinase"/>
    <property type="match status" value="1"/>
</dbReference>